<comment type="caution">
    <text evidence="1">The sequence shown here is derived from an EMBL/GenBank/DDBJ whole genome shotgun (WGS) entry which is preliminary data.</text>
</comment>
<reference evidence="1 2" key="1">
    <citation type="submission" date="2019-06" db="EMBL/GenBank/DDBJ databases">
        <title>Genome of Acinetobacter radioresistens APH1, a phenol degrading strain.</title>
        <authorList>
            <person name="Liu Y."/>
        </authorList>
    </citation>
    <scope>NUCLEOTIDE SEQUENCE [LARGE SCALE GENOMIC DNA]</scope>
    <source>
        <strain evidence="1 2">APH1</strain>
    </source>
</reference>
<gene>
    <name evidence="1" type="ORF">FHY67_10385</name>
</gene>
<dbReference type="GO" id="GO:0004519">
    <property type="term" value="F:endonuclease activity"/>
    <property type="evidence" value="ECO:0007669"/>
    <property type="project" value="UniProtKB-KW"/>
</dbReference>
<dbReference type="EMBL" id="VFBM01000007">
    <property type="protein sequence ID" value="TNX91383.1"/>
    <property type="molecule type" value="Genomic_DNA"/>
</dbReference>
<evidence type="ECO:0000313" key="2">
    <source>
        <dbReference type="Proteomes" id="UP000314285"/>
    </source>
</evidence>
<dbReference type="RefSeq" id="WP_005018801.1">
    <property type="nucleotide sequence ID" value="NZ_BKHE01000153.1"/>
</dbReference>
<name>A0A8H2K0I5_ACIRA</name>
<protein>
    <submittedName>
        <fullName evidence="1">Restriction endonuclease</fullName>
    </submittedName>
</protein>
<accession>A0A8H2K0I5</accession>
<keyword evidence="1" id="KW-0255">Endonuclease</keyword>
<dbReference type="Proteomes" id="UP000314285">
    <property type="component" value="Unassembled WGS sequence"/>
</dbReference>
<proteinExistence type="predicted"/>
<evidence type="ECO:0000313" key="1">
    <source>
        <dbReference type="EMBL" id="TNX91383.1"/>
    </source>
</evidence>
<dbReference type="AlphaFoldDB" id="A0A8H2K0I5"/>
<sequence length="319" mass="37193">MKFKDRNLRALAECIIGDKNYFKYKSSMFITEFFEECDLPFKHDGSTRWYWTAERLNELLQEPCLQNCLPEKFINVLRVLMHKSEATEDDPYRINALIELNKPLSREGYEAYYGEDNNLYIKNIITNQTIKPNENPNRVFSEAEIKKREHLADYLNKCSEDQLIENILLPLFRTIGFQRITVAGHKDKALEYGKDIWMKYTLPTQHIIYFGIQVKKGKLDSSGVSKSGNHNIAEIYNQTTMMLGHEIFDPETNKRVLVDHAYIIAGGEITKAARNWLGNKLDANRRSQIIFMDRDDILNLFTVNSIEVPKLESNFANTF</sequence>
<keyword evidence="1" id="KW-0540">Nuclease</keyword>
<organism evidence="1 2">
    <name type="scientific">Acinetobacter radioresistens</name>
    <dbReference type="NCBI Taxonomy" id="40216"/>
    <lineage>
        <taxon>Bacteria</taxon>
        <taxon>Pseudomonadati</taxon>
        <taxon>Pseudomonadota</taxon>
        <taxon>Gammaproteobacteria</taxon>
        <taxon>Moraxellales</taxon>
        <taxon>Moraxellaceae</taxon>
        <taxon>Acinetobacter</taxon>
    </lineage>
</organism>
<keyword evidence="1" id="KW-0378">Hydrolase</keyword>